<evidence type="ECO:0000313" key="4">
    <source>
        <dbReference type="Proteomes" id="UP000578449"/>
    </source>
</evidence>
<dbReference type="AlphaFoldDB" id="A0A840P7L7"/>
<dbReference type="EMBL" id="JACHGN010000007">
    <property type="protein sequence ID" value="MBB5133913.1"/>
    <property type="molecule type" value="Genomic_DNA"/>
</dbReference>
<evidence type="ECO:0000256" key="1">
    <source>
        <dbReference type="SAM" id="MobiDB-lite"/>
    </source>
</evidence>
<proteinExistence type="predicted"/>
<dbReference type="RefSeq" id="WP_185050854.1">
    <property type="nucleotide sequence ID" value="NZ_BAABIX010000039.1"/>
</dbReference>
<dbReference type="Gene3D" id="3.60.15.10">
    <property type="entry name" value="Ribonuclease Z/Hydroxyacylglutathione hydrolase-like"/>
    <property type="match status" value="1"/>
</dbReference>
<evidence type="ECO:0000259" key="2">
    <source>
        <dbReference type="SMART" id="SM00849"/>
    </source>
</evidence>
<reference evidence="3 4" key="1">
    <citation type="submission" date="2020-08" db="EMBL/GenBank/DDBJ databases">
        <title>Genomic Encyclopedia of Type Strains, Phase IV (KMG-IV): sequencing the most valuable type-strain genomes for metagenomic binning, comparative biology and taxonomic classification.</title>
        <authorList>
            <person name="Goeker M."/>
        </authorList>
    </citation>
    <scope>NUCLEOTIDE SEQUENCE [LARGE SCALE GENOMIC DNA]</scope>
    <source>
        <strain evidence="3 4">DSM 45615</strain>
    </source>
</reference>
<dbReference type="EC" id="3.1.2.6" evidence="3"/>
<dbReference type="GO" id="GO:0004416">
    <property type="term" value="F:hydroxyacylglutathione hydrolase activity"/>
    <property type="evidence" value="ECO:0007669"/>
    <property type="project" value="UniProtKB-EC"/>
</dbReference>
<dbReference type="Pfam" id="PF00753">
    <property type="entry name" value="Lactamase_B"/>
    <property type="match status" value="1"/>
</dbReference>
<accession>A0A840P7L7</accession>
<dbReference type="InterPro" id="IPR001279">
    <property type="entry name" value="Metallo-B-lactamas"/>
</dbReference>
<keyword evidence="4" id="KW-1185">Reference proteome</keyword>
<evidence type="ECO:0000313" key="3">
    <source>
        <dbReference type="EMBL" id="MBB5133913.1"/>
    </source>
</evidence>
<protein>
    <submittedName>
        <fullName evidence="3">Hydroxyacylglutathione hydrolase</fullName>
        <ecNumber evidence="3">3.1.2.6</ecNumber>
    </submittedName>
</protein>
<sequence length="238" mass="25729">MTARIERVVTEGVVDVDGAEHKVENNTWIVGDDEEVIVIDPARDAEKIMEKVGEREVLAVICTHGLADHVGAAIEVAARDEAIIALHPKDRRLWRETWSETWPDIEMEDEGLFQVADVELEVMTTPGVTQGGVSLYSEGLGAVFTGKTLQADGPGKLGGEYPALADQLTSIGERIFTLPHATRVLPTHGEETTVGDLERHFDDWISGSLTRKSGDAPDPADGPLVDGTKAAKINLNSD</sequence>
<dbReference type="SUPFAM" id="SSF56281">
    <property type="entry name" value="Metallo-hydrolase/oxidoreductase"/>
    <property type="match status" value="1"/>
</dbReference>
<feature type="region of interest" description="Disordered" evidence="1">
    <location>
        <begin position="208"/>
        <end position="238"/>
    </location>
</feature>
<dbReference type="Proteomes" id="UP000578449">
    <property type="component" value="Unassembled WGS sequence"/>
</dbReference>
<gene>
    <name evidence="3" type="ORF">HNP84_003639</name>
</gene>
<comment type="caution">
    <text evidence="3">The sequence shown here is derived from an EMBL/GenBank/DDBJ whole genome shotgun (WGS) entry which is preliminary data.</text>
</comment>
<dbReference type="PANTHER" id="PTHR46233:SF4">
    <property type="entry name" value="METALLO-BETA-LACTAMASE DOMAIN-CONTAINING PROTEIN"/>
    <property type="match status" value="1"/>
</dbReference>
<keyword evidence="3" id="KW-0378">Hydrolase</keyword>
<organism evidence="3 4">
    <name type="scientific">Thermocatellispora tengchongensis</name>
    <dbReference type="NCBI Taxonomy" id="1073253"/>
    <lineage>
        <taxon>Bacteria</taxon>
        <taxon>Bacillati</taxon>
        <taxon>Actinomycetota</taxon>
        <taxon>Actinomycetes</taxon>
        <taxon>Streptosporangiales</taxon>
        <taxon>Streptosporangiaceae</taxon>
        <taxon>Thermocatellispora</taxon>
    </lineage>
</organism>
<dbReference type="InterPro" id="IPR051453">
    <property type="entry name" value="MBL_Glyoxalase_II"/>
</dbReference>
<name>A0A840P7L7_9ACTN</name>
<dbReference type="CDD" id="cd06262">
    <property type="entry name" value="metallo-hydrolase-like_MBL-fold"/>
    <property type="match status" value="1"/>
</dbReference>
<dbReference type="SMART" id="SM00849">
    <property type="entry name" value="Lactamase_B"/>
    <property type="match status" value="1"/>
</dbReference>
<dbReference type="InterPro" id="IPR036866">
    <property type="entry name" value="RibonucZ/Hydroxyglut_hydro"/>
</dbReference>
<dbReference type="PANTHER" id="PTHR46233">
    <property type="entry name" value="HYDROXYACYLGLUTATHIONE HYDROLASE GLOC"/>
    <property type="match status" value="1"/>
</dbReference>
<feature type="domain" description="Metallo-beta-lactamase" evidence="2">
    <location>
        <begin position="24"/>
        <end position="188"/>
    </location>
</feature>